<dbReference type="InParanoid" id="A2EJ61"/>
<dbReference type="VEuPathDB" id="TrichDB:TVAG_223560"/>
<protein>
    <submittedName>
        <fullName evidence="2">Uncharacterized protein</fullName>
    </submittedName>
</protein>
<organism evidence="2 3">
    <name type="scientific">Trichomonas vaginalis (strain ATCC PRA-98 / G3)</name>
    <dbReference type="NCBI Taxonomy" id="412133"/>
    <lineage>
        <taxon>Eukaryota</taxon>
        <taxon>Metamonada</taxon>
        <taxon>Parabasalia</taxon>
        <taxon>Trichomonadida</taxon>
        <taxon>Trichomonadidae</taxon>
        <taxon>Trichomonas</taxon>
    </lineage>
</organism>
<feature type="compositionally biased region" description="Low complexity" evidence="1">
    <location>
        <begin position="193"/>
        <end position="241"/>
    </location>
</feature>
<feature type="compositionally biased region" description="Polar residues" evidence="1">
    <location>
        <begin position="296"/>
        <end position="305"/>
    </location>
</feature>
<keyword evidence="3" id="KW-1185">Reference proteome</keyword>
<reference evidence="2" key="1">
    <citation type="submission" date="2006-10" db="EMBL/GenBank/DDBJ databases">
        <authorList>
            <person name="Amadeo P."/>
            <person name="Zhao Q."/>
            <person name="Wortman J."/>
            <person name="Fraser-Liggett C."/>
            <person name="Carlton J."/>
        </authorList>
    </citation>
    <scope>NUCLEOTIDE SEQUENCE</scope>
    <source>
        <strain evidence="2">G3</strain>
    </source>
</reference>
<feature type="region of interest" description="Disordered" evidence="1">
    <location>
        <begin position="178"/>
        <end position="305"/>
    </location>
</feature>
<gene>
    <name evidence="2" type="ORF">TVAG_223560</name>
</gene>
<dbReference type="KEGG" id="tva:4765181"/>
<dbReference type="Proteomes" id="UP000001542">
    <property type="component" value="Unassembled WGS sequence"/>
</dbReference>
<dbReference type="RefSeq" id="XP_001319516.1">
    <property type="nucleotide sequence ID" value="XM_001319481.1"/>
</dbReference>
<dbReference type="AlphaFoldDB" id="A2EJ61"/>
<sequence>MFGYKPHKVKDEMRIFNAWCTHTIKENENKRKGALTLIKREAQQKKTTNIANYVEKYCKHDTAYNAVRYIEAASKYVYENADALKKEKPDAEGQRYIDFLHAVKHKLNSKALIDSLDYLDHVAPKSGHQPIIPEEVTRFLNDATPSAATKVETLSQIGSMLNLSNEFVGRVMKESPSLQMGLSQATPAPSQPNPQFYPQQQPGMMPPGMMYQGGYQQPGMMPPQQGQMYPPNQMNGQQPQMWGPPPQQGQQQPFMPGQQPGMMYPPQNPIYAPPPQQMNSSQGLPQDSGSIPPANINATNPYQNL</sequence>
<feature type="compositionally biased region" description="Pro residues" evidence="1">
    <location>
        <begin position="266"/>
        <end position="276"/>
    </location>
</feature>
<evidence type="ECO:0000256" key="1">
    <source>
        <dbReference type="SAM" id="MobiDB-lite"/>
    </source>
</evidence>
<proteinExistence type="predicted"/>
<accession>A2EJ61</accession>
<feature type="compositionally biased region" description="Low complexity" evidence="1">
    <location>
        <begin position="248"/>
        <end position="265"/>
    </location>
</feature>
<feature type="compositionally biased region" description="Polar residues" evidence="1">
    <location>
        <begin position="278"/>
        <end position="289"/>
    </location>
</feature>
<feature type="compositionally biased region" description="Polar residues" evidence="1">
    <location>
        <begin position="178"/>
        <end position="188"/>
    </location>
</feature>
<dbReference type="VEuPathDB" id="TrichDB:TVAGG3_0198940"/>
<evidence type="ECO:0000313" key="3">
    <source>
        <dbReference type="Proteomes" id="UP000001542"/>
    </source>
</evidence>
<dbReference type="EMBL" id="DS113403">
    <property type="protein sequence ID" value="EAY07293.1"/>
    <property type="molecule type" value="Genomic_DNA"/>
</dbReference>
<evidence type="ECO:0000313" key="2">
    <source>
        <dbReference type="EMBL" id="EAY07293.1"/>
    </source>
</evidence>
<name>A2EJ61_TRIV3</name>
<reference evidence="2" key="2">
    <citation type="journal article" date="2007" name="Science">
        <title>Draft genome sequence of the sexually transmitted pathogen Trichomonas vaginalis.</title>
        <authorList>
            <person name="Carlton J.M."/>
            <person name="Hirt R.P."/>
            <person name="Silva J.C."/>
            <person name="Delcher A.L."/>
            <person name="Schatz M."/>
            <person name="Zhao Q."/>
            <person name="Wortman J.R."/>
            <person name="Bidwell S.L."/>
            <person name="Alsmark U.C.M."/>
            <person name="Besteiro S."/>
            <person name="Sicheritz-Ponten T."/>
            <person name="Noel C.J."/>
            <person name="Dacks J.B."/>
            <person name="Foster P.G."/>
            <person name="Simillion C."/>
            <person name="Van de Peer Y."/>
            <person name="Miranda-Saavedra D."/>
            <person name="Barton G.J."/>
            <person name="Westrop G.D."/>
            <person name="Mueller S."/>
            <person name="Dessi D."/>
            <person name="Fiori P.L."/>
            <person name="Ren Q."/>
            <person name="Paulsen I."/>
            <person name="Zhang H."/>
            <person name="Bastida-Corcuera F.D."/>
            <person name="Simoes-Barbosa A."/>
            <person name="Brown M.T."/>
            <person name="Hayes R.D."/>
            <person name="Mukherjee M."/>
            <person name="Okumura C.Y."/>
            <person name="Schneider R."/>
            <person name="Smith A.J."/>
            <person name="Vanacova S."/>
            <person name="Villalvazo M."/>
            <person name="Haas B.J."/>
            <person name="Pertea M."/>
            <person name="Feldblyum T.V."/>
            <person name="Utterback T.R."/>
            <person name="Shu C.L."/>
            <person name="Osoegawa K."/>
            <person name="de Jong P.J."/>
            <person name="Hrdy I."/>
            <person name="Horvathova L."/>
            <person name="Zubacova Z."/>
            <person name="Dolezal P."/>
            <person name="Malik S.B."/>
            <person name="Logsdon J.M. Jr."/>
            <person name="Henze K."/>
            <person name="Gupta A."/>
            <person name="Wang C.C."/>
            <person name="Dunne R.L."/>
            <person name="Upcroft J.A."/>
            <person name="Upcroft P."/>
            <person name="White O."/>
            <person name="Salzberg S.L."/>
            <person name="Tang P."/>
            <person name="Chiu C.-H."/>
            <person name="Lee Y.-S."/>
            <person name="Embley T.M."/>
            <person name="Coombs G.H."/>
            <person name="Mottram J.C."/>
            <person name="Tachezy J."/>
            <person name="Fraser-Liggett C.M."/>
            <person name="Johnson P.J."/>
        </authorList>
    </citation>
    <scope>NUCLEOTIDE SEQUENCE [LARGE SCALE GENOMIC DNA]</scope>
    <source>
        <strain evidence="2">G3</strain>
    </source>
</reference>